<dbReference type="SUPFAM" id="SSF52821">
    <property type="entry name" value="Rhodanese/Cell cycle control phosphatase"/>
    <property type="match status" value="1"/>
</dbReference>
<name>A0ABS1WD03_9GAMM</name>
<dbReference type="InterPro" id="IPR050229">
    <property type="entry name" value="GlpE_sulfurtransferase"/>
</dbReference>
<dbReference type="CDD" id="cd00158">
    <property type="entry name" value="RHOD"/>
    <property type="match status" value="1"/>
</dbReference>
<evidence type="ECO:0000313" key="3">
    <source>
        <dbReference type="Proteomes" id="UP000809910"/>
    </source>
</evidence>
<dbReference type="Gene3D" id="3.40.250.10">
    <property type="entry name" value="Rhodanese-like domain"/>
    <property type="match status" value="1"/>
</dbReference>
<dbReference type="PROSITE" id="PS50206">
    <property type="entry name" value="RHODANESE_3"/>
    <property type="match status" value="1"/>
</dbReference>
<evidence type="ECO:0000259" key="1">
    <source>
        <dbReference type="PROSITE" id="PS50206"/>
    </source>
</evidence>
<keyword evidence="3" id="KW-1185">Reference proteome</keyword>
<comment type="caution">
    <text evidence="2">The sequence shown here is derived from an EMBL/GenBank/DDBJ whole genome shotgun (WGS) entry which is preliminary data.</text>
</comment>
<sequence>MKNHSPGFLNLVDDAKKRINEISPQNLKRMIDNKEHIIVIDIREDHELSDGYIPTSIHLSKGIIERDIEQQIPDLHTPIVVYCSGGFRCALVADSLQKMGYTQIFSLNGGLRSWMDAGYPIQK</sequence>
<protein>
    <submittedName>
        <fullName evidence="2">Sulfurtransferase</fullName>
    </submittedName>
</protein>
<accession>A0ABS1WD03</accession>
<feature type="domain" description="Rhodanese" evidence="1">
    <location>
        <begin position="33"/>
        <end position="123"/>
    </location>
</feature>
<gene>
    <name evidence="2" type="ORF">I5282_11245</name>
</gene>
<dbReference type="Proteomes" id="UP000809910">
    <property type="component" value="Unassembled WGS sequence"/>
</dbReference>
<evidence type="ECO:0000313" key="2">
    <source>
        <dbReference type="EMBL" id="MBL7527145.1"/>
    </source>
</evidence>
<dbReference type="SMART" id="SM00450">
    <property type="entry name" value="RHOD"/>
    <property type="match status" value="1"/>
</dbReference>
<dbReference type="PANTHER" id="PTHR43031">
    <property type="entry name" value="FAD-DEPENDENT OXIDOREDUCTASE"/>
    <property type="match status" value="1"/>
</dbReference>
<dbReference type="InterPro" id="IPR036873">
    <property type="entry name" value="Rhodanese-like_dom_sf"/>
</dbReference>
<proteinExistence type="predicted"/>
<dbReference type="PANTHER" id="PTHR43031:SF1">
    <property type="entry name" value="PYRIDINE NUCLEOTIDE-DISULPHIDE OXIDOREDUCTASE"/>
    <property type="match status" value="1"/>
</dbReference>
<reference evidence="2 3" key="1">
    <citation type="submission" date="2020-12" db="EMBL/GenBank/DDBJ databases">
        <title>WGS of Legionella: environmental sample.</title>
        <authorList>
            <person name="Cristino S."/>
            <person name="Girolamini L."/>
            <person name="Salaris S."/>
            <person name="Pascale M.R."/>
            <person name="Mazzotta M."/>
            <person name="Orsini M."/>
            <person name="Grottola A."/>
        </authorList>
    </citation>
    <scope>NUCLEOTIDE SEQUENCE [LARGE SCALE GENOMIC DNA]</scope>
    <source>
        <strain evidence="2 3">30cs62</strain>
    </source>
</reference>
<dbReference type="InterPro" id="IPR001763">
    <property type="entry name" value="Rhodanese-like_dom"/>
</dbReference>
<dbReference type="Pfam" id="PF00581">
    <property type="entry name" value="Rhodanese"/>
    <property type="match status" value="1"/>
</dbReference>
<organism evidence="2 3">
    <name type="scientific">Legionella bononiensis</name>
    <dbReference type="NCBI Taxonomy" id="2793102"/>
    <lineage>
        <taxon>Bacteria</taxon>
        <taxon>Pseudomonadati</taxon>
        <taxon>Pseudomonadota</taxon>
        <taxon>Gammaproteobacteria</taxon>
        <taxon>Legionellales</taxon>
        <taxon>Legionellaceae</taxon>
        <taxon>Legionella</taxon>
    </lineage>
</organism>
<dbReference type="EMBL" id="JADWVN010000021">
    <property type="protein sequence ID" value="MBL7527145.1"/>
    <property type="molecule type" value="Genomic_DNA"/>
</dbReference>
<dbReference type="RefSeq" id="WP_203108028.1">
    <property type="nucleotide sequence ID" value="NZ_JADOBG010000003.1"/>
</dbReference>